<dbReference type="Proteomes" id="UP000198341">
    <property type="component" value="Chromosome 15"/>
</dbReference>
<dbReference type="eggNOG" id="KOG4750">
    <property type="taxonomic scope" value="Eukaryota"/>
</dbReference>
<dbReference type="Pfam" id="PF00132">
    <property type="entry name" value="Hexapep"/>
    <property type="match status" value="1"/>
</dbReference>
<comment type="similarity">
    <text evidence="1">Belongs to the transferase hexapeptide repeat family.</text>
</comment>
<protein>
    <submittedName>
        <fullName evidence="3">Hexapaptide repeat-containing transferase</fullName>
    </submittedName>
</protein>
<evidence type="ECO:0000313" key="4">
    <source>
        <dbReference type="Proteomes" id="UP000198341"/>
    </source>
</evidence>
<dbReference type="CDD" id="cd04647">
    <property type="entry name" value="LbH_MAT_like"/>
    <property type="match status" value="1"/>
</dbReference>
<organism evidence="3 4">
    <name type="scientific">Bathycoccus prasinos</name>
    <dbReference type="NCBI Taxonomy" id="41875"/>
    <lineage>
        <taxon>Eukaryota</taxon>
        <taxon>Viridiplantae</taxon>
        <taxon>Chlorophyta</taxon>
        <taxon>Mamiellophyceae</taxon>
        <taxon>Mamiellales</taxon>
        <taxon>Bathycoccaceae</taxon>
        <taxon>Bathycoccus</taxon>
    </lineage>
</organism>
<dbReference type="STRING" id="41875.K8F4U7"/>
<dbReference type="PANTHER" id="PTHR23416:SF23">
    <property type="entry name" value="ACETYLTRANSFERASE C18B11.09C-RELATED"/>
    <property type="match status" value="1"/>
</dbReference>
<dbReference type="PANTHER" id="PTHR23416">
    <property type="entry name" value="SIALIC ACID SYNTHASE-RELATED"/>
    <property type="match status" value="1"/>
</dbReference>
<name>K8F4U7_9CHLO</name>
<proteinExistence type="inferred from homology"/>
<dbReference type="InterPro" id="IPR018357">
    <property type="entry name" value="Hexapep_transf_CS"/>
</dbReference>
<dbReference type="InterPro" id="IPR011004">
    <property type="entry name" value="Trimer_LpxA-like_sf"/>
</dbReference>
<dbReference type="GO" id="GO:0008374">
    <property type="term" value="F:O-acyltransferase activity"/>
    <property type="evidence" value="ECO:0007669"/>
    <property type="project" value="TreeGrafter"/>
</dbReference>
<reference evidence="3 4" key="1">
    <citation type="submission" date="2011-10" db="EMBL/GenBank/DDBJ databases">
        <authorList>
            <person name="Genoscope - CEA"/>
        </authorList>
    </citation>
    <scope>NUCLEOTIDE SEQUENCE [LARGE SCALE GENOMIC DNA]</scope>
    <source>
        <strain evidence="3 4">RCC 1105</strain>
    </source>
</reference>
<dbReference type="SUPFAM" id="SSF51161">
    <property type="entry name" value="Trimeric LpxA-like enzymes"/>
    <property type="match status" value="1"/>
</dbReference>
<dbReference type="InterPro" id="IPR051159">
    <property type="entry name" value="Hexapeptide_acetyltransf"/>
</dbReference>
<gene>
    <name evidence="3" type="ordered locus">Bathy15g02680</name>
</gene>
<dbReference type="PROSITE" id="PS00101">
    <property type="entry name" value="HEXAPEP_TRANSFERASES"/>
    <property type="match status" value="1"/>
</dbReference>
<dbReference type="GO" id="GO:0005829">
    <property type="term" value="C:cytosol"/>
    <property type="evidence" value="ECO:0007669"/>
    <property type="project" value="TreeGrafter"/>
</dbReference>
<sequence length="189" mass="21153">MPWLYDIEKHKTFAKTWQKDVQEKLMELETVEFIGDDTFMADVNVNVFAERGRKIVFHNNCRIAANVYLHGPIEVGENVSINQHCHMEGPIVIGSDSRIGPSTSIFAFNHNFDESETLIRSQKVKSEGVHIGEDVWIGANVSIVDGVTIGAHSVVGIASVVTKNIPEYEVWAGNPCKKIGERKRPPPRE</sequence>
<dbReference type="InterPro" id="IPR001451">
    <property type="entry name" value="Hexapep"/>
</dbReference>
<evidence type="ECO:0000256" key="2">
    <source>
        <dbReference type="ARBA" id="ARBA00022679"/>
    </source>
</evidence>
<keyword evidence="2 3" id="KW-0808">Transferase</keyword>
<dbReference type="GeneID" id="19011644"/>
<dbReference type="Gene3D" id="2.160.10.10">
    <property type="entry name" value="Hexapeptide repeat proteins"/>
    <property type="match status" value="1"/>
</dbReference>
<dbReference type="KEGG" id="bpg:Bathy15g02680"/>
<dbReference type="EMBL" id="FO082264">
    <property type="protein sequence ID" value="CCO19830.1"/>
    <property type="molecule type" value="Genomic_DNA"/>
</dbReference>
<evidence type="ECO:0000313" key="3">
    <source>
        <dbReference type="EMBL" id="CCO19830.1"/>
    </source>
</evidence>
<dbReference type="OrthoDB" id="25818at2759"/>
<dbReference type="AlphaFoldDB" id="K8F4U7"/>
<keyword evidence="4" id="KW-1185">Reference proteome</keyword>
<evidence type="ECO:0000256" key="1">
    <source>
        <dbReference type="ARBA" id="ARBA00007274"/>
    </source>
</evidence>
<accession>K8F4U7</accession>
<dbReference type="RefSeq" id="XP_007508744.1">
    <property type="nucleotide sequence ID" value="XM_007508682.1"/>
</dbReference>